<organism evidence="9 10">
    <name type="scientific">Trichinella pseudospiralis</name>
    <name type="common">Parasitic roundworm</name>
    <dbReference type="NCBI Taxonomy" id="6337"/>
    <lineage>
        <taxon>Eukaryota</taxon>
        <taxon>Metazoa</taxon>
        <taxon>Ecdysozoa</taxon>
        <taxon>Nematoda</taxon>
        <taxon>Enoplea</taxon>
        <taxon>Dorylaimia</taxon>
        <taxon>Trichinellida</taxon>
        <taxon>Trichinellidae</taxon>
        <taxon>Trichinella</taxon>
    </lineage>
</organism>
<dbReference type="Gene3D" id="1.20.1250.20">
    <property type="entry name" value="MFS general substrate transporter like domains"/>
    <property type="match status" value="1"/>
</dbReference>
<evidence type="ECO:0000256" key="1">
    <source>
        <dbReference type="ARBA" id="ARBA00004141"/>
    </source>
</evidence>
<protein>
    <recommendedName>
        <fullName evidence="8">Carboxylesterase type B domain-containing protein</fullName>
    </recommendedName>
</protein>
<feature type="transmembrane region" description="Helical" evidence="7">
    <location>
        <begin position="423"/>
        <end position="443"/>
    </location>
</feature>
<dbReference type="InterPro" id="IPR002018">
    <property type="entry name" value="CarbesteraseB"/>
</dbReference>
<feature type="transmembrane region" description="Helical" evidence="7">
    <location>
        <begin position="293"/>
        <end position="313"/>
    </location>
</feature>
<keyword evidence="4 7" id="KW-1133">Transmembrane helix</keyword>
<feature type="transmembrane region" description="Helical" evidence="7">
    <location>
        <begin position="114"/>
        <end position="135"/>
    </location>
</feature>
<dbReference type="SUPFAM" id="SSF103473">
    <property type="entry name" value="MFS general substrate transporter"/>
    <property type="match status" value="1"/>
</dbReference>
<comment type="caution">
    <text evidence="9">The sequence shown here is derived from an EMBL/GenBank/DDBJ whole genome shotgun (WGS) entry which is preliminary data.</text>
</comment>
<dbReference type="EMBL" id="JYDS01000142">
    <property type="protein sequence ID" value="KRZ23525.1"/>
    <property type="molecule type" value="Genomic_DNA"/>
</dbReference>
<feature type="transmembrane region" description="Helical" evidence="7">
    <location>
        <begin position="469"/>
        <end position="491"/>
    </location>
</feature>
<evidence type="ECO:0000313" key="10">
    <source>
        <dbReference type="Proteomes" id="UP000054805"/>
    </source>
</evidence>
<dbReference type="CDD" id="cd17399">
    <property type="entry name" value="MFS_MFSD7"/>
    <property type="match status" value="1"/>
</dbReference>
<keyword evidence="5 7" id="KW-0472">Membrane</keyword>
<dbReference type="PANTHER" id="PTHR10924:SF6">
    <property type="entry name" value="SOLUTE CARRIER FAMILY 49 MEMBER A3"/>
    <property type="match status" value="1"/>
</dbReference>
<dbReference type="GO" id="GO:0022857">
    <property type="term" value="F:transmembrane transporter activity"/>
    <property type="evidence" value="ECO:0007669"/>
    <property type="project" value="InterPro"/>
</dbReference>
<dbReference type="Pfam" id="PF00135">
    <property type="entry name" value="COesterase"/>
    <property type="match status" value="1"/>
</dbReference>
<evidence type="ECO:0000313" key="9">
    <source>
        <dbReference type="EMBL" id="KRZ23525.1"/>
    </source>
</evidence>
<dbReference type="InterPro" id="IPR049680">
    <property type="entry name" value="FLVCR1-2_SLC49-like"/>
</dbReference>
<keyword evidence="10" id="KW-1185">Reference proteome</keyword>
<evidence type="ECO:0000256" key="2">
    <source>
        <dbReference type="ARBA" id="ARBA00010515"/>
    </source>
</evidence>
<dbReference type="InterPro" id="IPR019819">
    <property type="entry name" value="Carboxylesterase_B_CS"/>
</dbReference>
<dbReference type="PROSITE" id="PS01173">
    <property type="entry name" value="LIPASE_GDXG_HIS"/>
    <property type="match status" value="1"/>
</dbReference>
<feature type="transmembrane region" description="Helical" evidence="7">
    <location>
        <begin position="361"/>
        <end position="378"/>
    </location>
</feature>
<dbReference type="Gene3D" id="3.40.50.1820">
    <property type="entry name" value="alpha/beta hydrolase"/>
    <property type="match status" value="1"/>
</dbReference>
<evidence type="ECO:0000256" key="5">
    <source>
        <dbReference type="ARBA" id="ARBA00023136"/>
    </source>
</evidence>
<dbReference type="PANTHER" id="PTHR10924">
    <property type="entry name" value="MAJOR FACILITATOR SUPERFAMILY PROTEIN-RELATED"/>
    <property type="match status" value="1"/>
</dbReference>
<dbReference type="Pfam" id="PF07690">
    <property type="entry name" value="MFS_1"/>
    <property type="match status" value="1"/>
</dbReference>
<evidence type="ECO:0000256" key="4">
    <source>
        <dbReference type="ARBA" id="ARBA00022989"/>
    </source>
</evidence>
<comment type="similarity">
    <text evidence="2">Belongs to the 'GDXG' lipolytic enzyme family.</text>
</comment>
<evidence type="ECO:0000259" key="8">
    <source>
        <dbReference type="Pfam" id="PF00135"/>
    </source>
</evidence>
<feature type="transmembrane region" description="Helical" evidence="7">
    <location>
        <begin position="76"/>
        <end position="94"/>
    </location>
</feature>
<dbReference type="GO" id="GO:0016787">
    <property type="term" value="F:hydrolase activity"/>
    <property type="evidence" value="ECO:0007669"/>
    <property type="project" value="InterPro"/>
</dbReference>
<feature type="transmembrane region" description="Helical" evidence="7">
    <location>
        <begin position="1151"/>
        <end position="1174"/>
    </location>
</feature>
<feature type="transmembrane region" description="Helical" evidence="7">
    <location>
        <begin position="325"/>
        <end position="349"/>
    </location>
</feature>
<feature type="transmembrane region" description="Helical" evidence="7">
    <location>
        <begin position="512"/>
        <end position="531"/>
    </location>
</feature>
<keyword evidence="3 7" id="KW-0812">Transmembrane</keyword>
<dbReference type="AlphaFoldDB" id="A0A0V1IMY0"/>
<evidence type="ECO:0000256" key="7">
    <source>
        <dbReference type="SAM" id="Phobius"/>
    </source>
</evidence>
<dbReference type="SUPFAM" id="SSF53474">
    <property type="entry name" value="alpha/beta-Hydrolases"/>
    <property type="match status" value="1"/>
</dbReference>
<dbReference type="InterPro" id="IPR011701">
    <property type="entry name" value="MFS"/>
</dbReference>
<feature type="transmembrane region" description="Helical" evidence="7">
    <location>
        <begin position="207"/>
        <end position="226"/>
    </location>
</feature>
<feature type="transmembrane region" description="Helical" evidence="7">
    <location>
        <begin position="238"/>
        <end position="259"/>
    </location>
</feature>
<dbReference type="GO" id="GO:0016020">
    <property type="term" value="C:membrane"/>
    <property type="evidence" value="ECO:0007669"/>
    <property type="project" value="UniProtKB-SubCell"/>
</dbReference>
<proteinExistence type="inferred from homology"/>
<evidence type="ECO:0000256" key="3">
    <source>
        <dbReference type="ARBA" id="ARBA00022692"/>
    </source>
</evidence>
<dbReference type="ESTHER" id="trisp-e5s254">
    <property type="family name" value="Carb_B_Nematoda"/>
</dbReference>
<dbReference type="PROSITE" id="PS00941">
    <property type="entry name" value="CARBOXYLESTERASE_B_2"/>
    <property type="match status" value="1"/>
</dbReference>
<reference evidence="9 10" key="1">
    <citation type="submission" date="2015-01" db="EMBL/GenBank/DDBJ databases">
        <title>Evolution of Trichinella species and genotypes.</title>
        <authorList>
            <person name="Korhonen P.K."/>
            <person name="Edoardo P."/>
            <person name="Giuseppe L.R."/>
            <person name="Gasser R.B."/>
        </authorList>
    </citation>
    <scope>NUCLEOTIDE SEQUENCE [LARGE SCALE GENOMIC DNA]</scope>
    <source>
        <strain evidence="9">ISS588</strain>
    </source>
</reference>
<gene>
    <name evidence="9" type="ORF">T4B_10230</name>
</gene>
<feature type="domain" description="Carboxylesterase type B" evidence="8">
    <location>
        <begin position="536"/>
        <end position="1115"/>
    </location>
</feature>
<feature type="region of interest" description="Disordered" evidence="6">
    <location>
        <begin position="1"/>
        <end position="20"/>
    </location>
</feature>
<dbReference type="Proteomes" id="UP000054805">
    <property type="component" value="Unassembled WGS sequence"/>
</dbReference>
<dbReference type="InterPro" id="IPR036259">
    <property type="entry name" value="MFS_trans_sf"/>
</dbReference>
<feature type="transmembrane region" description="Helical" evidence="7">
    <location>
        <begin position="384"/>
        <end position="403"/>
    </location>
</feature>
<name>A0A0V1IMY0_TRIPS</name>
<comment type="subcellular location">
    <subcellularLocation>
        <location evidence="1">Membrane</location>
        <topology evidence="1">Multi-pass membrane protein</topology>
    </subcellularLocation>
</comment>
<dbReference type="InterPro" id="IPR002168">
    <property type="entry name" value="Lipase_GDXG_HIS_AS"/>
</dbReference>
<evidence type="ECO:0000256" key="6">
    <source>
        <dbReference type="SAM" id="MobiDB-lite"/>
    </source>
</evidence>
<sequence length="1194" mass="134205">MKWKIPTVNRNQNNDQRQKANAAATIDAKVEEDGQDVLEMDVDDDTVSLSLLDDAVGEAPGATPAEQSFKVYKRRWWVLLLASMLNASNTMSWISYAPVANFVDTYYGKQAANMLSMVFIFWAIPVGFFAMWMAGRFGLRPAFLLASWANCIGALLRMASNIPGLDQAARFAIVMTGQCLAACAYPFIMFMPTKIAADWFPHNQRTIANVIASLSNPFGIMVANALSPRLVLHTSDVLLLNIILGVPAVVVCLLGSATLRSSMPPTPPSQSAATQCLDFKSGLVRAFRSKSYMALWFALGVGMGVFNTLYTIMQQLLCSRGYDNSFSGLCCVLMIATGMVGATAVGYFVDRTKLFEETMKVSYALAVVSGTVFTLFSWQYHMQWGIVIGCVCFGFFGLAAYPLGFEMAAECTFPVAESTSAGLLTFSGQLHSVLFIALVQALGRPLSGAALQYQVCTASPDVHTEAYDLTVPMLVMVTCSSIVACFFVLCFKPKYRRQRLDNKRQHQNSGENFLVIIAIYSLFALINAQHFDGYHTVRVEQGFIKGRLWKIDGRQVQVFLGVPFAEPPVGIYRFQKPLKKQPWEGDHTAYEYGPPCIQFMDFHEHDRFSSQNMKRQREDCLYLNIFSPYDSDPDILYPVIVWIHGGSFLAGSSDSGIDMTVTIRNLILKNVTLVTLNYRLGPLGFLSTSLPDAKGNFGIWDQIEALKWLQSNIREFKGDPNSVTVMGESAGGSSASLLALTPAAEGLLHRAVLMSGSITAGWAVKRIGESNWNIENLYKYLTCRNKINSEESWSHVEPVHQDYECNYMKQPLHCDAAESERDIFECLQLKADFSNSLMRKAFTYEFGLGQILIDGEIIPSNLNYLLANYSHVPILIGTAELEWAHKKAIFYGFKSYTTVNERMAREKAQLVVQQSLLPYLDTFVCNDTLKLMAQVALHNYLIGNSSGPTWEMTEFVESLQKMESDIEFTAPMVKEIDAYLQNNQSVYLYSFEYLPSKDLIEEEWVDVNLFGLKRKVRTERKLPIKYAFHGLDHAFIFTEGYSSNIFFPYGESERQISDALCQFLTNFAKFGNPTVEPVHGIIWPVVNEDRSNYVKFAWPLEMVENNARWSKASFWNELMSEIATFAAENGMGREFTFTNEEQLQLAAFRRAWWALWVLVAAIAFLLWIIIICLVTQKCLDVRSRHYKNIIVANV</sequence>
<dbReference type="InterPro" id="IPR029058">
    <property type="entry name" value="AB_hydrolase_fold"/>
</dbReference>
<feature type="transmembrane region" description="Helical" evidence="7">
    <location>
        <begin position="168"/>
        <end position="187"/>
    </location>
</feature>
<accession>A0A0V1IMY0</accession>
<feature type="transmembrane region" description="Helical" evidence="7">
    <location>
        <begin position="142"/>
        <end position="162"/>
    </location>
</feature>